<evidence type="ECO:0000256" key="1">
    <source>
        <dbReference type="ARBA" id="ARBA00004141"/>
    </source>
</evidence>
<dbReference type="PROSITE" id="PS51202">
    <property type="entry name" value="RCK_C"/>
    <property type="match status" value="2"/>
</dbReference>
<dbReference type="InterPro" id="IPR004680">
    <property type="entry name" value="Cit_transptr-like_dom"/>
</dbReference>
<organism evidence="9 10">
    <name type="scientific">Brevundimonas intermedia</name>
    <dbReference type="NCBI Taxonomy" id="74315"/>
    <lineage>
        <taxon>Bacteria</taxon>
        <taxon>Pseudomonadati</taxon>
        <taxon>Pseudomonadota</taxon>
        <taxon>Alphaproteobacteria</taxon>
        <taxon>Caulobacterales</taxon>
        <taxon>Caulobacteraceae</taxon>
        <taxon>Brevundimonas</taxon>
    </lineage>
</organism>
<dbReference type="InterPro" id="IPR006037">
    <property type="entry name" value="RCK_C"/>
</dbReference>
<feature type="transmembrane region" description="Helical" evidence="7">
    <location>
        <begin position="128"/>
        <end position="148"/>
    </location>
</feature>
<dbReference type="PANTHER" id="PTHR43652:SF2">
    <property type="entry name" value="BASIC AMINO ACID ANTIPORTER YFCC-RELATED"/>
    <property type="match status" value="1"/>
</dbReference>
<feature type="transmembrane region" description="Helical" evidence="7">
    <location>
        <begin position="500"/>
        <end position="518"/>
    </location>
</feature>
<sequence>MAFGLVGLTVAAFIWGRFRYDLVALAALVAGLAIGVIPAEDAFAGFANDVTVIIACALVVSAAFARSGIVEMALKRILPHLKTERSQVPVLTTAVTLLSMVTKNVGALAIMMPVALQVSRRTGTPQSRLLMPMAFGAMAGGMVTLVGTSPNILVAEVRQDIVGQPFQMFDYAPVGLALTAAALVFLAFGYRLLPRDRTGTLGLSAALSANAYLTEARVPDDWTLEPATITALSALAPDEIRVMALIREGKRRARPRGNTIVRAGDTLLLKGDQEALEGFIDATKLSLVRGDRPVLLEQAKDEVHLVEAVVGADSPLTGQSVRQLDLYGQHGLNLLGVSRSGYELTQHLRTAKLQAGDVLLLQGSEASLPKVLTALQLLPLAEREVRLGGKRRKYLPAVVLAAAMVMVGFGILPVAIAFFGAAVVIVALGGLRMRDAYAALDGPLLVLIAALIPVSDAIQQTGGADLIASHLKALFERIPPVVAVAGMMAVSMAVTPFLNNAATVLVVAPIAGVLAQQLGHRPDPFLMAVAVGAACDFLTPIGHQCNTMVMGPGGYKFSDYPKLGAPLSLLVLIIGPPMILLFWPM</sequence>
<evidence type="ECO:0000256" key="2">
    <source>
        <dbReference type="ARBA" id="ARBA00022448"/>
    </source>
</evidence>
<evidence type="ECO:0000256" key="3">
    <source>
        <dbReference type="ARBA" id="ARBA00022692"/>
    </source>
</evidence>
<dbReference type="SUPFAM" id="SSF116726">
    <property type="entry name" value="TrkA C-terminal domain-like"/>
    <property type="match status" value="2"/>
</dbReference>
<dbReference type="Gene3D" id="3.30.70.1450">
    <property type="entry name" value="Regulator of K+ conductance, C-terminal domain"/>
    <property type="match status" value="2"/>
</dbReference>
<evidence type="ECO:0000256" key="6">
    <source>
        <dbReference type="ARBA" id="ARBA00023136"/>
    </source>
</evidence>
<dbReference type="AlphaFoldDB" id="A0A4Y9RV13"/>
<feature type="transmembrane region" description="Helical" evidence="7">
    <location>
        <begin position="90"/>
        <end position="116"/>
    </location>
</feature>
<dbReference type="OrthoDB" id="9809303at2"/>
<evidence type="ECO:0000256" key="4">
    <source>
        <dbReference type="ARBA" id="ARBA00022737"/>
    </source>
</evidence>
<keyword evidence="10" id="KW-1185">Reference proteome</keyword>
<feature type="transmembrane region" description="Helical" evidence="7">
    <location>
        <begin position="20"/>
        <end position="38"/>
    </location>
</feature>
<accession>A0A4Y9RV13</accession>
<keyword evidence="3 7" id="KW-0812">Transmembrane</keyword>
<dbReference type="Pfam" id="PF02080">
    <property type="entry name" value="TrkA_C"/>
    <property type="match status" value="2"/>
</dbReference>
<evidence type="ECO:0000313" key="9">
    <source>
        <dbReference type="EMBL" id="TFW13137.1"/>
    </source>
</evidence>
<dbReference type="GO" id="GO:0006813">
    <property type="term" value="P:potassium ion transport"/>
    <property type="evidence" value="ECO:0007669"/>
    <property type="project" value="InterPro"/>
</dbReference>
<feature type="domain" description="RCK C-terminal" evidence="8">
    <location>
        <begin position="293"/>
        <end position="377"/>
    </location>
</feature>
<evidence type="ECO:0000313" key="10">
    <source>
        <dbReference type="Proteomes" id="UP000298216"/>
    </source>
</evidence>
<dbReference type="GO" id="GO:0005886">
    <property type="term" value="C:plasma membrane"/>
    <property type="evidence" value="ECO:0007669"/>
    <property type="project" value="TreeGrafter"/>
</dbReference>
<keyword evidence="5 7" id="KW-1133">Transmembrane helix</keyword>
<feature type="transmembrane region" description="Helical" evidence="7">
    <location>
        <begin position="436"/>
        <end position="454"/>
    </location>
</feature>
<dbReference type="Pfam" id="PF03600">
    <property type="entry name" value="CitMHS"/>
    <property type="match status" value="1"/>
</dbReference>
<reference evidence="9 10" key="1">
    <citation type="submission" date="2019-03" db="EMBL/GenBank/DDBJ databases">
        <title>Draft genome of Brevundimonas sp. a heavy metal resistant soil bacteria.</title>
        <authorList>
            <person name="Soto J."/>
        </authorList>
    </citation>
    <scope>NUCLEOTIDE SEQUENCE [LARGE SCALE GENOMIC DNA]</scope>
    <source>
        <strain evidence="9 10">B-10</strain>
    </source>
</reference>
<feature type="transmembrane region" description="Helical" evidence="7">
    <location>
        <begin position="397"/>
        <end position="430"/>
    </location>
</feature>
<keyword evidence="4" id="KW-0677">Repeat</keyword>
<evidence type="ECO:0000259" key="8">
    <source>
        <dbReference type="PROSITE" id="PS51202"/>
    </source>
</evidence>
<keyword evidence="2" id="KW-0813">Transport</keyword>
<gene>
    <name evidence="9" type="ORF">EGY25_10225</name>
</gene>
<evidence type="ECO:0000256" key="5">
    <source>
        <dbReference type="ARBA" id="ARBA00022989"/>
    </source>
</evidence>
<name>A0A4Y9RV13_9CAUL</name>
<dbReference type="CDD" id="cd01115">
    <property type="entry name" value="SLC13_permease"/>
    <property type="match status" value="1"/>
</dbReference>
<evidence type="ECO:0000256" key="7">
    <source>
        <dbReference type="SAM" id="Phobius"/>
    </source>
</evidence>
<comment type="caution">
    <text evidence="9">The sequence shown here is derived from an EMBL/GenBank/DDBJ whole genome shotgun (WGS) entry which is preliminary data.</text>
</comment>
<feature type="transmembrane region" description="Helical" evidence="7">
    <location>
        <begin position="563"/>
        <end position="583"/>
    </location>
</feature>
<feature type="transmembrane region" description="Helical" evidence="7">
    <location>
        <begin position="168"/>
        <end position="188"/>
    </location>
</feature>
<feature type="transmembrane region" description="Helical" evidence="7">
    <location>
        <begin position="50"/>
        <end position="70"/>
    </location>
</feature>
<feature type="domain" description="RCK C-terminal" evidence="8">
    <location>
        <begin position="201"/>
        <end position="285"/>
    </location>
</feature>
<comment type="subcellular location">
    <subcellularLocation>
        <location evidence="1">Membrane</location>
        <topology evidence="1">Multi-pass membrane protein</topology>
    </subcellularLocation>
</comment>
<protein>
    <submittedName>
        <fullName evidence="9">SLC13 family permease</fullName>
    </submittedName>
</protein>
<dbReference type="Proteomes" id="UP000298216">
    <property type="component" value="Unassembled WGS sequence"/>
</dbReference>
<keyword evidence="6 7" id="KW-0472">Membrane</keyword>
<dbReference type="InterPro" id="IPR051679">
    <property type="entry name" value="DASS-Related_Transporters"/>
</dbReference>
<proteinExistence type="predicted"/>
<dbReference type="InterPro" id="IPR036721">
    <property type="entry name" value="RCK_C_sf"/>
</dbReference>
<dbReference type="GO" id="GO:0008324">
    <property type="term" value="F:monoatomic cation transmembrane transporter activity"/>
    <property type="evidence" value="ECO:0007669"/>
    <property type="project" value="InterPro"/>
</dbReference>
<dbReference type="EMBL" id="SPVH01000006">
    <property type="protein sequence ID" value="TFW13137.1"/>
    <property type="molecule type" value="Genomic_DNA"/>
</dbReference>
<dbReference type="PANTHER" id="PTHR43652">
    <property type="entry name" value="BASIC AMINO ACID ANTIPORTER YFCC-RELATED"/>
    <property type="match status" value="1"/>
</dbReference>